<name>A0A660LBW1_9ACTN</name>
<feature type="domain" description="Activator of Hsp90 ATPase homologue 1/2-like C-terminal" evidence="2">
    <location>
        <begin position="13"/>
        <end position="99"/>
    </location>
</feature>
<comment type="caution">
    <text evidence="3">The sequence shown here is derived from an EMBL/GenBank/DDBJ whole genome shotgun (WGS) entry which is preliminary data.</text>
</comment>
<evidence type="ECO:0000256" key="1">
    <source>
        <dbReference type="ARBA" id="ARBA00006817"/>
    </source>
</evidence>
<keyword evidence="4" id="KW-1185">Reference proteome</keyword>
<comment type="similarity">
    <text evidence="1">Belongs to the AHA1 family.</text>
</comment>
<evidence type="ECO:0000313" key="4">
    <source>
        <dbReference type="Proteomes" id="UP000278962"/>
    </source>
</evidence>
<evidence type="ECO:0000313" key="3">
    <source>
        <dbReference type="EMBL" id="RKQ92518.1"/>
    </source>
</evidence>
<dbReference type="InterPro" id="IPR013538">
    <property type="entry name" value="ASHA1/2-like_C"/>
</dbReference>
<organism evidence="3 4">
    <name type="scientific">Solirubrobacter pauli</name>
    <dbReference type="NCBI Taxonomy" id="166793"/>
    <lineage>
        <taxon>Bacteria</taxon>
        <taxon>Bacillati</taxon>
        <taxon>Actinomycetota</taxon>
        <taxon>Thermoleophilia</taxon>
        <taxon>Solirubrobacterales</taxon>
        <taxon>Solirubrobacteraceae</taxon>
        <taxon>Solirubrobacter</taxon>
    </lineage>
</organism>
<dbReference type="RefSeq" id="WP_170179028.1">
    <property type="nucleotide sequence ID" value="NZ_RBIL01000001.1"/>
</dbReference>
<dbReference type="InterPro" id="IPR023393">
    <property type="entry name" value="START-like_dom_sf"/>
</dbReference>
<sequence>MPVVNRDVVLPCDRERAWELITEPAELEEWFGEAVEFEAAEDAPLRVRDGDQTREGVVEEVTEGERIVFRWGDSRVEWRLEDAVSGTRFLVTEHRYARDTVTWGPKLLALSAASALCLA</sequence>
<evidence type="ECO:0000259" key="2">
    <source>
        <dbReference type="Pfam" id="PF08327"/>
    </source>
</evidence>
<protein>
    <submittedName>
        <fullName evidence="3">Activator of Hsp90 ATPase-like protein</fullName>
    </submittedName>
</protein>
<proteinExistence type="inferred from homology"/>
<accession>A0A660LBW1</accession>
<dbReference type="AlphaFoldDB" id="A0A660LBW1"/>
<dbReference type="Gene3D" id="3.30.530.20">
    <property type="match status" value="1"/>
</dbReference>
<reference evidence="3 4" key="1">
    <citation type="submission" date="2018-10" db="EMBL/GenBank/DDBJ databases">
        <title>Genomic Encyclopedia of Archaeal and Bacterial Type Strains, Phase II (KMG-II): from individual species to whole genera.</title>
        <authorList>
            <person name="Goeker M."/>
        </authorList>
    </citation>
    <scope>NUCLEOTIDE SEQUENCE [LARGE SCALE GENOMIC DNA]</scope>
    <source>
        <strain evidence="3 4">DSM 14954</strain>
    </source>
</reference>
<gene>
    <name evidence="3" type="ORF">C8N24_2368</name>
</gene>
<dbReference type="Proteomes" id="UP000278962">
    <property type="component" value="Unassembled WGS sequence"/>
</dbReference>
<dbReference type="Pfam" id="PF08327">
    <property type="entry name" value="AHSA1"/>
    <property type="match status" value="1"/>
</dbReference>
<dbReference type="SUPFAM" id="SSF55961">
    <property type="entry name" value="Bet v1-like"/>
    <property type="match status" value="1"/>
</dbReference>
<dbReference type="EMBL" id="RBIL01000001">
    <property type="protein sequence ID" value="RKQ92518.1"/>
    <property type="molecule type" value="Genomic_DNA"/>
</dbReference>